<feature type="compositionally biased region" description="Low complexity" evidence="1">
    <location>
        <begin position="179"/>
        <end position="192"/>
    </location>
</feature>
<dbReference type="Gene3D" id="3.55.50.70">
    <property type="match status" value="1"/>
</dbReference>
<comment type="caution">
    <text evidence="4">The sequence shown here is derived from an EMBL/GenBank/DDBJ whole genome shotgun (WGS) entry which is preliminary data.</text>
</comment>
<evidence type="ECO:0000313" key="5">
    <source>
        <dbReference type="Proteomes" id="UP000075573"/>
    </source>
</evidence>
<evidence type="ECO:0000256" key="1">
    <source>
        <dbReference type="SAM" id="MobiDB-lite"/>
    </source>
</evidence>
<dbReference type="InterPro" id="IPR018927">
    <property type="entry name" value="Pilus_synth_Q_C"/>
</dbReference>
<accession>A0A149QXP2</accession>
<sequence length="318" mass="32688">MKKAFLLAIGAVASPVALTAPAFAGGLVIVNSVDTPPAAPAAAPSRTSVQDASSAPIVRDGVALSAQDDIKRVLPSSDFGSNIPLSFAIRQVLPPDMMVHYGPGVDSTKLVSWKGGRTVQAILDGLSGDNGLKYLVEGQLVTFVPKDAAFQTAVQSGVPQAAPVATPVPPAPSVPAPAAPASQAPASQAPAPAPAAPAVVAVPPQPTNPDARVRSGAHIAPTELPKKTFAPADGGVGVYYAPAGEEIDAILANWAAKTGWMVAYKTDMRYRLEAPLSFNGTFEQAVSGLIDAIQATPRPRAMLYRGNHVVHVYTDDDN</sequence>
<feature type="compositionally biased region" description="Pro residues" evidence="1">
    <location>
        <begin position="166"/>
        <end position="178"/>
    </location>
</feature>
<reference evidence="4 5" key="1">
    <citation type="submission" date="2015-06" db="EMBL/GenBank/DDBJ databases">
        <title>Improved classification and identification of acetic acid bacteria using matrix-assisted laser desorption/ionization time-of-flight mass spectrometry; Gluconobacter nephelii and Gluconobacter uchimurae are later heterotypic synonyms of Gluconobacter japonicus and Gluconobacter oxydans, respectively.</title>
        <authorList>
            <person name="Li L."/>
            <person name="Cleenwerck I."/>
            <person name="De Vuyst L."/>
            <person name="Vandamme P."/>
        </authorList>
    </citation>
    <scope>NUCLEOTIDE SEQUENCE [LARGE SCALE GENOMIC DNA]</scope>
    <source>
        <strain evidence="4 5">LMG 1764</strain>
    </source>
</reference>
<evidence type="ECO:0000259" key="3">
    <source>
        <dbReference type="Pfam" id="PF10671"/>
    </source>
</evidence>
<evidence type="ECO:0000256" key="2">
    <source>
        <dbReference type="SAM" id="SignalP"/>
    </source>
</evidence>
<feature type="domain" description="Toxin co-regulated pilus biosynthesis protein Q C-terminal" evidence="3">
    <location>
        <begin position="243"/>
        <end position="313"/>
    </location>
</feature>
<protein>
    <recommendedName>
        <fullName evidence="3">Toxin co-regulated pilus biosynthesis protein Q C-terminal domain-containing protein</fullName>
    </recommendedName>
</protein>
<dbReference type="RefSeq" id="WP_062494671.1">
    <property type="nucleotide sequence ID" value="NZ_LHZB01000104.1"/>
</dbReference>
<name>A0A149QXP2_9PROT</name>
<feature type="region of interest" description="Disordered" evidence="1">
    <location>
        <begin position="161"/>
        <end position="192"/>
    </location>
</feature>
<dbReference type="PATRIC" id="fig|442.7.peg.2352"/>
<organism evidence="4 5">
    <name type="scientific">Gluconobacter potus</name>
    <dbReference type="NCBI Taxonomy" id="2724927"/>
    <lineage>
        <taxon>Bacteria</taxon>
        <taxon>Pseudomonadati</taxon>
        <taxon>Pseudomonadota</taxon>
        <taxon>Alphaproteobacteria</taxon>
        <taxon>Acetobacterales</taxon>
        <taxon>Acetobacteraceae</taxon>
        <taxon>Gluconobacter</taxon>
    </lineage>
</organism>
<proteinExistence type="predicted"/>
<dbReference type="Pfam" id="PF10671">
    <property type="entry name" value="TcpQ"/>
    <property type="match status" value="1"/>
</dbReference>
<keyword evidence="2" id="KW-0732">Signal</keyword>
<feature type="signal peptide" evidence="2">
    <location>
        <begin position="1"/>
        <end position="24"/>
    </location>
</feature>
<dbReference type="EMBL" id="LHZB01000104">
    <property type="protein sequence ID" value="KXV02041.1"/>
    <property type="molecule type" value="Genomic_DNA"/>
</dbReference>
<evidence type="ECO:0000313" key="4">
    <source>
        <dbReference type="EMBL" id="KXV02041.1"/>
    </source>
</evidence>
<dbReference type="AlphaFoldDB" id="A0A149QXP2"/>
<feature type="chain" id="PRO_5007553014" description="Toxin co-regulated pilus biosynthesis protein Q C-terminal domain-containing protein" evidence="2">
    <location>
        <begin position="25"/>
        <end position="318"/>
    </location>
</feature>
<dbReference type="Proteomes" id="UP000075573">
    <property type="component" value="Unassembled WGS sequence"/>
</dbReference>
<gene>
    <name evidence="4" type="ORF">AD929_04355</name>
</gene>